<accession>A0A060IA95</accession>
<sequence length="267" mass="29120">MSFCEVSVQKTPILCLTFDNLGAARSVFDGKAAVPDLTSPDIVEGYPNTLKLLRNLGLRATFFVEGWSALHYPGTIETILAEGHEIGLHGWIHERFAELDQLRATQCINDGLAVLSMRGVVASGFRAPGGTRGAHAEAILLKSGFTYDSSVDTSMSMEIPQDTSYTGSEVRRLPSGLVNIPWAWFMIDAIHYILSPNGIRDPSDLADYWRAILRNVAARGGVLTIIFHPHISGVSTERLAAMEQVLRTAIGLGFEILPAREVASRAR</sequence>
<evidence type="ECO:0000259" key="5">
    <source>
        <dbReference type="Pfam" id="PF01522"/>
    </source>
</evidence>
<dbReference type="PANTHER" id="PTHR47561">
    <property type="entry name" value="POLYSACCHARIDE DEACETYLASE FAMILY PROTEIN (AFU_ORTHOLOGUE AFUA_6G05030)"/>
    <property type="match status" value="1"/>
</dbReference>
<evidence type="ECO:0000256" key="2">
    <source>
        <dbReference type="ARBA" id="ARBA00010973"/>
    </source>
</evidence>
<protein>
    <recommendedName>
        <fullName evidence="3">Chitooligosaccharide deacetylase</fullName>
    </recommendedName>
    <alternativeName>
        <fullName evidence="4">Nodulation protein B</fullName>
    </alternativeName>
</protein>
<name>A0A060IA95_RHIET</name>
<organism evidence="6 7">
    <name type="scientific">Rhizobium etli bv. mimosae str. IE4771</name>
    <dbReference type="NCBI Taxonomy" id="1432050"/>
    <lineage>
        <taxon>Bacteria</taxon>
        <taxon>Pseudomonadati</taxon>
        <taxon>Pseudomonadota</taxon>
        <taxon>Alphaproteobacteria</taxon>
        <taxon>Hyphomicrobiales</taxon>
        <taxon>Rhizobiaceae</taxon>
        <taxon>Rhizobium/Agrobacterium group</taxon>
        <taxon>Rhizobium</taxon>
    </lineage>
</organism>
<comment type="similarity">
    <text evidence="2">Belongs to the polysaccharide deacetylase family.</text>
</comment>
<dbReference type="Proteomes" id="UP000027180">
    <property type="component" value="Plasmid pRetIE4771d"/>
</dbReference>
<evidence type="ECO:0000313" key="7">
    <source>
        <dbReference type="Proteomes" id="UP000027180"/>
    </source>
</evidence>
<dbReference type="SUPFAM" id="SSF88713">
    <property type="entry name" value="Glycoside hydrolase/deacetylase"/>
    <property type="match status" value="1"/>
</dbReference>
<dbReference type="InterPro" id="IPR011330">
    <property type="entry name" value="Glyco_hydro/deAcase_b/a-brl"/>
</dbReference>
<dbReference type="EMBL" id="CP006990">
    <property type="protein sequence ID" value="AIC30707.1"/>
    <property type="molecule type" value="Genomic_DNA"/>
</dbReference>
<dbReference type="Pfam" id="PF01522">
    <property type="entry name" value="Polysacc_deac_1"/>
    <property type="match status" value="1"/>
</dbReference>
<keyword evidence="6" id="KW-0614">Plasmid</keyword>
<evidence type="ECO:0000313" key="6">
    <source>
        <dbReference type="EMBL" id="AIC30707.1"/>
    </source>
</evidence>
<dbReference type="OrthoDB" id="9784220at2"/>
<dbReference type="HOGENOM" id="CLU_029940_1_2_5"/>
<dbReference type="AlphaFoldDB" id="A0A060IA95"/>
<comment type="function">
    <text evidence="1">Is involved in generating a small heat-stable compound (Nod), an acylated oligomer of N-acetylglucosamine, that stimulates mitosis in various plant protoplasts.</text>
</comment>
<dbReference type="PANTHER" id="PTHR47561:SF1">
    <property type="entry name" value="POLYSACCHARIDE DEACETYLASE FAMILY PROTEIN (AFU_ORTHOLOGUE AFUA_6G05030)"/>
    <property type="match status" value="1"/>
</dbReference>
<geneLocation type="plasmid" evidence="6 7">
    <name>pRetIE4771d</name>
</geneLocation>
<gene>
    <name evidence="6" type="ORF">IE4771_PD00152</name>
</gene>
<dbReference type="InterPro" id="IPR002509">
    <property type="entry name" value="NODB_dom"/>
</dbReference>
<dbReference type="KEGG" id="rei:IE4771_PD00152"/>
<dbReference type="GO" id="GO:0016810">
    <property type="term" value="F:hydrolase activity, acting on carbon-nitrogen (but not peptide) bonds"/>
    <property type="evidence" value="ECO:0007669"/>
    <property type="project" value="InterPro"/>
</dbReference>
<reference evidence="6 7" key="1">
    <citation type="submission" date="2013-12" db="EMBL/GenBank/DDBJ databases">
        <title>Complete genome sequence of Rhizobium etli bv. mimosae IE4771.</title>
        <authorList>
            <person name="Bustos P."/>
            <person name="Santamaria R.I."/>
            <person name="Lozano L."/>
            <person name="Ormeno-Orrillo E."/>
            <person name="Rogel M.A."/>
            <person name="Romero D."/>
            <person name="Cevallos M.A."/>
            <person name="Martinez-Romero E."/>
            <person name="Gonzalez V."/>
        </authorList>
    </citation>
    <scope>NUCLEOTIDE SEQUENCE [LARGE SCALE GENOMIC DNA]</scope>
    <source>
        <strain evidence="6 7">IE4771</strain>
        <plasmid evidence="7">Plasmid pRetIE4771d</plasmid>
    </source>
</reference>
<dbReference type="Gene3D" id="3.20.20.370">
    <property type="entry name" value="Glycoside hydrolase/deacetylase"/>
    <property type="match status" value="1"/>
</dbReference>
<evidence type="ECO:0000256" key="4">
    <source>
        <dbReference type="ARBA" id="ARBA00032976"/>
    </source>
</evidence>
<feature type="domain" description="NodB homology" evidence="5">
    <location>
        <begin position="22"/>
        <end position="147"/>
    </location>
</feature>
<dbReference type="RefSeq" id="WP_051649960.1">
    <property type="nucleotide sequence ID" value="NZ_CP006990.1"/>
</dbReference>
<proteinExistence type="inferred from homology"/>
<evidence type="ECO:0000256" key="3">
    <source>
        <dbReference type="ARBA" id="ARBA00020071"/>
    </source>
</evidence>
<dbReference type="GO" id="GO:0005975">
    <property type="term" value="P:carbohydrate metabolic process"/>
    <property type="evidence" value="ECO:0007669"/>
    <property type="project" value="InterPro"/>
</dbReference>
<evidence type="ECO:0000256" key="1">
    <source>
        <dbReference type="ARBA" id="ARBA00003236"/>
    </source>
</evidence>
<dbReference type="CDD" id="cd10942">
    <property type="entry name" value="CE4_u11"/>
    <property type="match status" value="1"/>
</dbReference>